<dbReference type="AlphaFoldDB" id="A0AAE2V276"/>
<dbReference type="OMA" id="YIVIVHE"/>
<evidence type="ECO:0000313" key="1">
    <source>
        <dbReference type="EMBL" id="MBF7810582.1"/>
    </source>
</evidence>
<dbReference type="Proteomes" id="UP000631418">
    <property type="component" value="Unassembled WGS sequence"/>
</dbReference>
<evidence type="ECO:0000313" key="2">
    <source>
        <dbReference type="Proteomes" id="UP000631418"/>
    </source>
</evidence>
<accession>A0AAE2V276</accession>
<organism evidence="1 2">
    <name type="scientific">Clostridium beijerinckii</name>
    <name type="common">Clostridium MP</name>
    <dbReference type="NCBI Taxonomy" id="1520"/>
    <lineage>
        <taxon>Bacteria</taxon>
        <taxon>Bacillati</taxon>
        <taxon>Bacillota</taxon>
        <taxon>Clostridia</taxon>
        <taxon>Eubacteriales</taxon>
        <taxon>Clostridiaceae</taxon>
        <taxon>Clostridium</taxon>
    </lineage>
</organism>
<sequence length="204" mass="23875">MIKKLANLLGKDYVVNDEHELVEIYHITNYGVDQENYVKMKNHMNDWTLYEVQRGESFEICEFGNYDIAICGLYILVKKIFERPKGNSKIKYELTQCTESNSDNISSILVKEYDKKFFNLNNFKKGAIVLEKVNGYYDINYCGLNDERINIVNGRTFSNAVSVFYNYIVIVHEFEKLINSLISIMNIKLSVEEREAIKRVYLGK</sequence>
<proteinExistence type="predicted"/>
<gene>
    <name evidence="1" type="ORF">IS491_18340</name>
</gene>
<dbReference type="EMBL" id="JADOEF010000001">
    <property type="protein sequence ID" value="MBF7810582.1"/>
    <property type="molecule type" value="Genomic_DNA"/>
</dbReference>
<comment type="caution">
    <text evidence="1">The sequence shown here is derived from an EMBL/GenBank/DDBJ whole genome shotgun (WGS) entry which is preliminary data.</text>
</comment>
<name>A0AAE2V276_CLOBE</name>
<protein>
    <submittedName>
        <fullName evidence="1">Uncharacterized protein</fullName>
    </submittedName>
</protein>
<reference evidence="1" key="1">
    <citation type="submission" date="2020-11" db="EMBL/GenBank/DDBJ databases">
        <authorList>
            <person name="Thieme N."/>
            <person name="Liebl W."/>
            <person name="Zverlov V."/>
        </authorList>
    </citation>
    <scope>NUCLEOTIDE SEQUENCE</scope>
    <source>
        <strain evidence="1">NT08</strain>
    </source>
</reference>
<dbReference type="RefSeq" id="WP_012058843.1">
    <property type="nucleotide sequence ID" value="NZ_CP073279.1"/>
</dbReference>